<proteinExistence type="predicted"/>
<comment type="caution">
    <text evidence="2">The sequence shown here is derived from an EMBL/GenBank/DDBJ whole genome shotgun (WGS) entry which is preliminary data.</text>
</comment>
<evidence type="ECO:0000256" key="1">
    <source>
        <dbReference type="SAM" id="MobiDB-lite"/>
    </source>
</evidence>
<keyword evidence="3" id="KW-1185">Reference proteome</keyword>
<gene>
    <name evidence="2" type="ORF">N7463_002531</name>
</gene>
<reference evidence="2" key="1">
    <citation type="submission" date="2022-12" db="EMBL/GenBank/DDBJ databases">
        <authorList>
            <person name="Petersen C."/>
        </authorList>
    </citation>
    <scope>NUCLEOTIDE SEQUENCE</scope>
    <source>
        <strain evidence="2">IBT 29495</strain>
    </source>
</reference>
<sequence length="164" mass="18379">MFKGRKFLSISLDLMNDEVERVIVQPREAVVPLLGGMKFVTGVRHHEPEALLDHEPTLGYRHQIEGMGAYEVGHHHHTDAAHVLLRGETLDLPPMKEDDLHQEDSRPEEMKGSDHRPKNGARNRPTVMADHGTHLVLATAQDEYAIQPLAARGSDPRDETAHLS</sequence>
<reference evidence="2" key="2">
    <citation type="journal article" date="2023" name="IMA Fungus">
        <title>Comparative genomic study of the Penicillium genus elucidates a diverse pangenome and 15 lateral gene transfer events.</title>
        <authorList>
            <person name="Petersen C."/>
            <person name="Sorensen T."/>
            <person name="Nielsen M.R."/>
            <person name="Sondergaard T.E."/>
            <person name="Sorensen J.L."/>
            <person name="Fitzpatrick D.A."/>
            <person name="Frisvad J.C."/>
            <person name="Nielsen K.L."/>
        </authorList>
    </citation>
    <scope>NUCLEOTIDE SEQUENCE</scope>
    <source>
        <strain evidence="2">IBT 29495</strain>
    </source>
</reference>
<evidence type="ECO:0000313" key="3">
    <source>
        <dbReference type="Proteomes" id="UP001149954"/>
    </source>
</evidence>
<protein>
    <submittedName>
        <fullName evidence="2">Uncharacterized protein</fullName>
    </submittedName>
</protein>
<accession>A0A9W9XZ95</accession>
<evidence type="ECO:0000313" key="2">
    <source>
        <dbReference type="EMBL" id="KAJ5512979.1"/>
    </source>
</evidence>
<feature type="compositionally biased region" description="Basic and acidic residues" evidence="1">
    <location>
        <begin position="94"/>
        <end position="117"/>
    </location>
</feature>
<dbReference type="Proteomes" id="UP001149954">
    <property type="component" value="Unassembled WGS sequence"/>
</dbReference>
<organism evidence="2 3">
    <name type="scientific">Penicillium fimorum</name>
    <dbReference type="NCBI Taxonomy" id="1882269"/>
    <lineage>
        <taxon>Eukaryota</taxon>
        <taxon>Fungi</taxon>
        <taxon>Dikarya</taxon>
        <taxon>Ascomycota</taxon>
        <taxon>Pezizomycotina</taxon>
        <taxon>Eurotiomycetes</taxon>
        <taxon>Eurotiomycetidae</taxon>
        <taxon>Eurotiales</taxon>
        <taxon>Aspergillaceae</taxon>
        <taxon>Penicillium</taxon>
    </lineage>
</organism>
<name>A0A9W9XZ95_9EURO</name>
<feature type="region of interest" description="Disordered" evidence="1">
    <location>
        <begin position="91"/>
        <end position="135"/>
    </location>
</feature>
<dbReference type="EMBL" id="JAPWDS010000002">
    <property type="protein sequence ID" value="KAJ5512979.1"/>
    <property type="molecule type" value="Genomic_DNA"/>
</dbReference>
<dbReference type="OrthoDB" id="5424692at2759"/>
<dbReference type="AlphaFoldDB" id="A0A9W9XZ95"/>